<reference evidence="3" key="2">
    <citation type="submission" date="2018-10" db="UniProtKB">
        <authorList>
            <consortium name="EnsemblPlants"/>
        </authorList>
    </citation>
    <scope>IDENTIFICATION</scope>
</reference>
<dbReference type="OMA" id="EIMFTSF"/>
<feature type="domain" description="F-box protein AT5G49610-like beta-propeller" evidence="2">
    <location>
        <begin position="117"/>
        <end position="368"/>
    </location>
</feature>
<name>A0A3B6PH23_WHEAT</name>
<proteinExistence type="predicted"/>
<keyword evidence="4" id="KW-1185">Reference proteome</keyword>
<dbReference type="OrthoDB" id="600245at2759"/>
<dbReference type="Proteomes" id="UP000019116">
    <property type="component" value="Chromosome 6B"/>
</dbReference>
<organism evidence="3">
    <name type="scientific">Triticum aestivum</name>
    <name type="common">Wheat</name>
    <dbReference type="NCBI Taxonomy" id="4565"/>
    <lineage>
        <taxon>Eukaryota</taxon>
        <taxon>Viridiplantae</taxon>
        <taxon>Streptophyta</taxon>
        <taxon>Embryophyta</taxon>
        <taxon>Tracheophyta</taxon>
        <taxon>Spermatophyta</taxon>
        <taxon>Magnoliopsida</taxon>
        <taxon>Liliopsida</taxon>
        <taxon>Poales</taxon>
        <taxon>Poaceae</taxon>
        <taxon>BOP clade</taxon>
        <taxon>Pooideae</taxon>
        <taxon>Triticodae</taxon>
        <taxon>Triticeae</taxon>
        <taxon>Triticinae</taxon>
        <taxon>Triticum</taxon>
    </lineage>
</organism>
<evidence type="ECO:0000259" key="1">
    <source>
        <dbReference type="Pfam" id="PF12937"/>
    </source>
</evidence>
<dbReference type="InterPro" id="IPR001810">
    <property type="entry name" value="F-box_dom"/>
</dbReference>
<sequence length="419" mass="46561">MSEGEMTASSRRHARLPVVAPLYDDDLLSEILVRLPPQPSSLPHASLVCKRWRRLVSDPAFCRRFRLRHRRSAPLLGFFDIFCNISFIPTLEAPNRIPPGRFSLQLDHGDGDFMSLGCRHGLVLIYLRKRLQILVWYPVTADQHRLAIPPGVAACGGKTPINGAVLRAPGDVQHFQVVLVVAYDDDQQHRRALACVYSSKTGLWGDPISTLFPYQAVEADVFSFATLISTNVAVLAGDSLHWVLAGNFNGILEFDLEKQGLAVIRLPEEVNCWKLMRAEGGGLGLLGMSDSNSNTQLWKRKTNCDGVASWVLGMTIDLENILPLKPEEKGTIAILGLAEDNNVLLLWTIIGLFVVDLESLKFKKLFQTMIISQYYPFESVYTAGNTMSYVAADEIMFTSFCVKPTILSSVVPFVYFAAS</sequence>
<dbReference type="AlphaFoldDB" id="A0A3B6PH23"/>
<dbReference type="PANTHER" id="PTHR32133">
    <property type="entry name" value="OS07G0120400 PROTEIN"/>
    <property type="match status" value="1"/>
</dbReference>
<dbReference type="EnsemblPlants" id="TraesCS6B02G103700.1">
    <property type="protein sequence ID" value="TraesCS6B02G103700.1.cds1"/>
    <property type="gene ID" value="TraesCS6B02G103700"/>
</dbReference>
<evidence type="ECO:0000259" key="2">
    <source>
        <dbReference type="Pfam" id="PF23635"/>
    </source>
</evidence>
<dbReference type="Gramene" id="TraesCAD_scaffold_105156_01G000100.1">
    <property type="protein sequence ID" value="TraesCAD_scaffold_105156_01G000100.1"/>
    <property type="gene ID" value="TraesCAD_scaffold_105156_01G000100"/>
</dbReference>
<dbReference type="SUPFAM" id="SSF81383">
    <property type="entry name" value="F-box domain"/>
    <property type="match status" value="1"/>
</dbReference>
<dbReference type="Gramene" id="TraesCS6B03G0247500.1">
    <property type="protein sequence ID" value="TraesCS6B03G0247500.1.CDS1"/>
    <property type="gene ID" value="TraesCS6B03G0247500"/>
</dbReference>
<evidence type="ECO:0000313" key="3">
    <source>
        <dbReference type="EnsemblPlants" id="TraesCS6B02G103700.1.cds1"/>
    </source>
</evidence>
<dbReference type="Gramene" id="TraesCS6B02G103700.1">
    <property type="protein sequence ID" value="TraesCS6B02G103700.1.cds1"/>
    <property type="gene ID" value="TraesCS6B02G103700"/>
</dbReference>
<dbReference type="Gramene" id="TraesROB_scaffold_006603_01G000100.1">
    <property type="protein sequence ID" value="TraesROB_scaffold_006603_01G000100.1"/>
    <property type="gene ID" value="TraesROB_scaffold_006603_01G000100"/>
</dbReference>
<accession>A0A3B6PH23</accession>
<dbReference type="Gramene" id="TraesRN6B0100241900.1">
    <property type="protein sequence ID" value="TraesRN6B0100241900.1"/>
    <property type="gene ID" value="TraesRN6B0100241900"/>
</dbReference>
<dbReference type="InterPro" id="IPR036047">
    <property type="entry name" value="F-box-like_dom_sf"/>
</dbReference>
<dbReference type="InterPro" id="IPR056594">
    <property type="entry name" value="AT5G49610-like_b-prop"/>
</dbReference>
<evidence type="ECO:0000313" key="4">
    <source>
        <dbReference type="Proteomes" id="UP000019116"/>
    </source>
</evidence>
<dbReference type="PANTHER" id="PTHR32133:SF320">
    <property type="entry name" value="F-BOX DOMAIN-CONTAINING PROTEIN"/>
    <property type="match status" value="1"/>
</dbReference>
<feature type="domain" description="F-box" evidence="1">
    <location>
        <begin position="25"/>
        <end position="67"/>
    </location>
</feature>
<dbReference type="Gene3D" id="1.20.1280.50">
    <property type="match status" value="1"/>
</dbReference>
<dbReference type="Pfam" id="PF23635">
    <property type="entry name" value="Beta-prop_AT5G49610-like"/>
    <property type="match status" value="1"/>
</dbReference>
<dbReference type="STRING" id="4565.A0A3B6PH23"/>
<dbReference type="Gramene" id="TraesCLE_scaffold_107088_01G000200.1">
    <property type="protein sequence ID" value="TraesCLE_scaffold_107088_01G000200.1"/>
    <property type="gene ID" value="TraesCLE_scaffold_107088_01G000200"/>
</dbReference>
<protein>
    <submittedName>
        <fullName evidence="3">Uncharacterized protein</fullName>
    </submittedName>
</protein>
<reference evidence="3" key="1">
    <citation type="submission" date="2018-08" db="EMBL/GenBank/DDBJ databases">
        <authorList>
            <person name="Rossello M."/>
        </authorList>
    </citation>
    <scope>NUCLEOTIDE SEQUENCE [LARGE SCALE GENOMIC DNA]</scope>
    <source>
        <strain evidence="3">cv. Chinese Spring</strain>
    </source>
</reference>
<dbReference type="Pfam" id="PF12937">
    <property type="entry name" value="F-box-like"/>
    <property type="match status" value="1"/>
</dbReference>